<evidence type="ECO:0000313" key="6">
    <source>
        <dbReference type="Proteomes" id="UP000075635"/>
    </source>
</evidence>
<keyword evidence="1" id="KW-0732">Signal</keyword>
<dbReference type="PANTHER" id="PTHR36220:SF1">
    <property type="entry name" value="GAMMA TUBULIN COMPLEX COMPONENT C-TERMINAL DOMAIN-CONTAINING PROTEIN"/>
    <property type="match status" value="1"/>
</dbReference>
<evidence type="ECO:0000313" key="5">
    <source>
        <dbReference type="EMBL" id="KYF73658.1"/>
    </source>
</evidence>
<accession>A0A150R1F1</accession>
<organism evidence="5 6">
    <name type="scientific">Sorangium cellulosum</name>
    <name type="common">Polyangium cellulosum</name>
    <dbReference type="NCBI Taxonomy" id="56"/>
    <lineage>
        <taxon>Bacteria</taxon>
        <taxon>Pseudomonadati</taxon>
        <taxon>Myxococcota</taxon>
        <taxon>Polyangia</taxon>
        <taxon>Polyangiales</taxon>
        <taxon>Polyangiaceae</taxon>
        <taxon>Sorangium</taxon>
    </lineage>
</organism>
<dbReference type="SUPFAM" id="SSF50965">
    <property type="entry name" value="Galactose oxidase, central domain"/>
    <property type="match status" value="2"/>
</dbReference>
<dbReference type="AlphaFoldDB" id="A0A150R1F1"/>
<protein>
    <recommendedName>
        <fullName evidence="4">Disintegrin domain-containing protein</fullName>
    </recommendedName>
</protein>
<dbReference type="Gene3D" id="2.130.10.130">
    <property type="entry name" value="Integrin alpha, N-terminal"/>
    <property type="match status" value="2"/>
</dbReference>
<dbReference type="InterPro" id="IPR001762">
    <property type="entry name" value="Disintegrin_dom"/>
</dbReference>
<evidence type="ECO:0000256" key="2">
    <source>
        <dbReference type="ARBA" id="ARBA00022737"/>
    </source>
</evidence>
<evidence type="ECO:0000256" key="1">
    <source>
        <dbReference type="ARBA" id="ARBA00022729"/>
    </source>
</evidence>
<dbReference type="PROSITE" id="PS50214">
    <property type="entry name" value="DISINTEGRIN_2"/>
    <property type="match status" value="1"/>
</dbReference>
<evidence type="ECO:0000256" key="3">
    <source>
        <dbReference type="ARBA" id="ARBA00023180"/>
    </source>
</evidence>
<gene>
    <name evidence="5" type="ORF">BE17_26325</name>
</gene>
<dbReference type="InterPro" id="IPR028994">
    <property type="entry name" value="Integrin_alpha_N"/>
</dbReference>
<comment type="caution">
    <text evidence="5">The sequence shown here is derived from an EMBL/GenBank/DDBJ whole genome shotgun (WGS) entry which is preliminary data.</text>
</comment>
<keyword evidence="2" id="KW-0677">Repeat</keyword>
<reference evidence="5 6" key="1">
    <citation type="submission" date="2014-02" db="EMBL/GenBank/DDBJ databases">
        <title>The small core and large imbalanced accessory genome model reveals a collaborative survival strategy of Sorangium cellulosum strains in nature.</title>
        <authorList>
            <person name="Han K."/>
            <person name="Peng R."/>
            <person name="Blom J."/>
            <person name="Li Y.-Z."/>
        </authorList>
    </citation>
    <scope>NUCLEOTIDE SEQUENCE [LARGE SCALE GENOMIC DNA]</scope>
    <source>
        <strain evidence="5 6">So0011-07</strain>
    </source>
</reference>
<dbReference type="SUPFAM" id="SSF69318">
    <property type="entry name" value="Integrin alpha N-terminal domain"/>
    <property type="match status" value="1"/>
</dbReference>
<dbReference type="Gene3D" id="4.10.70.10">
    <property type="entry name" value="Disintegrin domain"/>
    <property type="match status" value="2"/>
</dbReference>
<dbReference type="PANTHER" id="PTHR36220">
    <property type="entry name" value="UNNAMED PRODUCT"/>
    <property type="match status" value="1"/>
</dbReference>
<dbReference type="InterPro" id="IPR013517">
    <property type="entry name" value="FG-GAP"/>
</dbReference>
<feature type="domain" description="Disintegrin" evidence="4">
    <location>
        <begin position="488"/>
        <end position="564"/>
    </location>
</feature>
<dbReference type="SUPFAM" id="SSF57552">
    <property type="entry name" value="Blood coagulation inhibitor (disintegrin)"/>
    <property type="match status" value="1"/>
</dbReference>
<dbReference type="Pfam" id="PF13517">
    <property type="entry name" value="FG-GAP_3"/>
    <property type="match status" value="3"/>
</dbReference>
<dbReference type="SMART" id="SM00050">
    <property type="entry name" value="DISIN"/>
    <property type="match status" value="1"/>
</dbReference>
<proteinExistence type="predicted"/>
<dbReference type="InterPro" id="IPR011043">
    <property type="entry name" value="Gal_Oxase/kelch_b-propeller"/>
</dbReference>
<evidence type="ECO:0000259" key="4">
    <source>
        <dbReference type="PROSITE" id="PS50214"/>
    </source>
</evidence>
<dbReference type="SMART" id="SM00191">
    <property type="entry name" value="Int_alpha"/>
    <property type="match status" value="7"/>
</dbReference>
<dbReference type="EMBL" id="JEMB01003358">
    <property type="protein sequence ID" value="KYF73658.1"/>
    <property type="molecule type" value="Genomic_DNA"/>
</dbReference>
<name>A0A150R1F1_SORCE</name>
<sequence>MASAPGCRRNGGGEVTIEIAVGGNLSAELVKEGTEVHLRDETGHVALRYTDLHVSDASGKVLPARLDMGHSAIIIRVDDTAAAYPIVVDPLVWVEQSTLLASDGMMYDALGYSVAIDGTTALVGAIGGDGIGVNRGAAYVFEKVGGTWTQTAKLWGSDSTTQAQFGWSVGLRGNTALIGARYDRPLGISVGAAYIFVRSGGTWTQEMKLQPVNLSSAENFGYAVALPSADRAIVGAPDADANKGAVYVFAKSGGVWTQEARLSASDPGTYDRFGHDLAADGDTIAIAAPTAQDYGYIHGKAYIFDKVGGVWTETKKLLPADLTQTSHFGTGIAMSGDTVAVGASADQTLGYASGAVYVFDRNGGAWPQTGKLLPWDTAWVTNNYFGTAVSMLGDTLLVGAYNNSQQAAGAGAAYIFDKVGGAWTPRQKLLPSAGEANRMFGFSVAMSTNTMVIGAHGDGPSGHAPGRAHVFESQFAFADGDACAQSAECASGYCVDGVCCNSACGGNVAGDCQACSVAAGASESGVCSVFSAGTLCRAATDVCDVAETCSGVSTACPANGWASAGTVCNTSASSCDAAETCTGSSALCPRDLGPVFTCATPCAAPSFGSATTISTGAHSPQAVRLGDLDGDGDVDIVTANYGGNYLKIFLGNGSGNFTASSTITVTGAPREVVVADFNEDGKLDLATANYDGNNAAVLLGNGNGTFGAPTYHAANVNPADIVAADFDEDGHLDFITANRGDNNATVFFGTGTGSFPRSSTFATGGLPRSVVARDFNGDGRIDAATANTYSSNLTIFQGSGTGSLSSKQTIAVGANPRSVAVHDFNSDGRVDIATAIDKQNVVKVMLGNGDGTFGSSTSFATGTAPYFVTPGDYNGDGVTDFAIANEKSNDVSILLGNGDGTFGAATNFAVGTAPHSLRAADFDGDSDLDLVVANSSGKSISVLLNTCSCSLACVP</sequence>
<dbReference type="Proteomes" id="UP000075635">
    <property type="component" value="Unassembled WGS sequence"/>
</dbReference>
<dbReference type="Pfam" id="PF14312">
    <property type="entry name" value="FG-GAP_2"/>
    <property type="match status" value="7"/>
</dbReference>
<dbReference type="InterPro" id="IPR013519">
    <property type="entry name" value="Int_alpha_beta-p"/>
</dbReference>
<keyword evidence="3" id="KW-0325">Glycoprotein</keyword>
<dbReference type="InterPro" id="IPR036436">
    <property type="entry name" value="Disintegrin_dom_sf"/>
</dbReference>
<dbReference type="Gene3D" id="2.30.30.100">
    <property type="match status" value="6"/>
</dbReference>